<dbReference type="Pfam" id="PF11772">
    <property type="entry name" value="EpuA"/>
    <property type="match status" value="1"/>
</dbReference>
<evidence type="ECO:0000256" key="1">
    <source>
        <dbReference type="SAM" id="MobiDB-lite"/>
    </source>
</evidence>
<dbReference type="RefSeq" id="WP_209464700.1">
    <property type="nucleotide sequence ID" value="NZ_CP110224.1"/>
</dbReference>
<evidence type="ECO:0000313" key="4">
    <source>
        <dbReference type="Proteomes" id="UP001519345"/>
    </source>
</evidence>
<sequence>MPKNESEYQSRKAYKQSKKEQDPIEDEQVDSESQTRKEQKQKQKEEKEQNKLPRRRIFPIWLRIIVIVIIAAGALIAGLMIGYGVIGDGNPIDALDVDTWQHLIDIVIGNVN</sequence>
<protein>
    <submittedName>
        <fullName evidence="3">Lipid-binding SYLF domain-containing protein</fullName>
    </submittedName>
</protein>
<gene>
    <name evidence="3" type="ORF">J2Z83_003836</name>
</gene>
<keyword evidence="2" id="KW-0812">Transmembrane</keyword>
<keyword evidence="4" id="KW-1185">Reference proteome</keyword>
<dbReference type="InterPro" id="IPR024596">
    <property type="entry name" value="RNApol_su_b/EpuA"/>
</dbReference>
<organism evidence="3 4">
    <name type="scientific">Virgibacillus natechei</name>
    <dbReference type="NCBI Taxonomy" id="1216297"/>
    <lineage>
        <taxon>Bacteria</taxon>
        <taxon>Bacillati</taxon>
        <taxon>Bacillota</taxon>
        <taxon>Bacilli</taxon>
        <taxon>Bacillales</taxon>
        <taxon>Bacillaceae</taxon>
        <taxon>Virgibacillus</taxon>
    </lineage>
</organism>
<feature type="region of interest" description="Disordered" evidence="1">
    <location>
        <begin position="1"/>
        <end position="51"/>
    </location>
</feature>
<keyword evidence="2" id="KW-0472">Membrane</keyword>
<comment type="caution">
    <text evidence="3">The sequence shown here is derived from an EMBL/GenBank/DDBJ whole genome shotgun (WGS) entry which is preliminary data.</text>
</comment>
<accession>A0ABS4IMM4</accession>
<dbReference type="EMBL" id="JAGGKX010000031">
    <property type="protein sequence ID" value="MBP1971681.1"/>
    <property type="molecule type" value="Genomic_DNA"/>
</dbReference>
<name>A0ABS4IMM4_9BACI</name>
<proteinExistence type="predicted"/>
<evidence type="ECO:0000256" key="2">
    <source>
        <dbReference type="SAM" id="Phobius"/>
    </source>
</evidence>
<feature type="transmembrane region" description="Helical" evidence="2">
    <location>
        <begin position="60"/>
        <end position="86"/>
    </location>
</feature>
<reference evidence="3 4" key="1">
    <citation type="submission" date="2021-03" db="EMBL/GenBank/DDBJ databases">
        <title>Genomic Encyclopedia of Type Strains, Phase IV (KMG-IV): sequencing the most valuable type-strain genomes for metagenomic binning, comparative biology and taxonomic classification.</title>
        <authorList>
            <person name="Goeker M."/>
        </authorList>
    </citation>
    <scope>NUCLEOTIDE SEQUENCE [LARGE SCALE GENOMIC DNA]</scope>
    <source>
        <strain evidence="3 4">DSM 25609</strain>
    </source>
</reference>
<dbReference type="Proteomes" id="UP001519345">
    <property type="component" value="Unassembled WGS sequence"/>
</dbReference>
<feature type="compositionally biased region" description="Basic and acidic residues" evidence="1">
    <location>
        <begin position="33"/>
        <end position="51"/>
    </location>
</feature>
<evidence type="ECO:0000313" key="3">
    <source>
        <dbReference type="EMBL" id="MBP1971681.1"/>
    </source>
</evidence>
<keyword evidence="2" id="KW-1133">Transmembrane helix</keyword>
<feature type="compositionally biased region" description="Basic and acidic residues" evidence="1">
    <location>
        <begin position="1"/>
        <end position="10"/>
    </location>
</feature>